<keyword evidence="2" id="KW-0677">Repeat</keyword>
<dbReference type="EMBL" id="BLRU01000124">
    <property type="protein sequence ID" value="GFP19706.1"/>
    <property type="molecule type" value="Genomic_DNA"/>
</dbReference>
<dbReference type="CDD" id="cd04647">
    <property type="entry name" value="LbH_MAT_like"/>
    <property type="match status" value="1"/>
</dbReference>
<comment type="caution">
    <text evidence="4">The sequence shown here is derived from an EMBL/GenBank/DDBJ whole genome shotgun (WGS) entry which is preliminary data.</text>
</comment>
<evidence type="ECO:0000313" key="6">
    <source>
        <dbReference type="Proteomes" id="UP000574717"/>
    </source>
</evidence>
<dbReference type="Gene3D" id="2.160.10.10">
    <property type="entry name" value="Hexapeptide repeat proteins"/>
    <property type="match status" value="2"/>
</dbReference>
<dbReference type="EMBL" id="BLRZ01000121">
    <property type="protein sequence ID" value="GFP30909.1"/>
    <property type="molecule type" value="Genomic_DNA"/>
</dbReference>
<dbReference type="InterPro" id="IPR018357">
    <property type="entry name" value="Hexapep_transf_CS"/>
</dbReference>
<sequence>MVSRLRRYQELFIGQYDFLSFLKYELIISSFGLMPGAVGLYLRGVFYRSLFRKIGKDVVFGRNITLRHPGKMILGSDVVVDDNCILDAKGTKKSAITIGNGVFISAFSILSMKDGVIEIGDNTRIGSHCRLETSTRLSVGRNVLIAYRCYVGAEYYHFERLDVPISQQGKDLQGGVIIEDNVWLGAGVVVLDGVTIGRDAIVGAGAVVTKDIPEFAIAYGVPARVVRKRTRGEGET</sequence>
<evidence type="ECO:0000256" key="2">
    <source>
        <dbReference type="ARBA" id="ARBA00022737"/>
    </source>
</evidence>
<keyword evidence="3" id="KW-0472">Membrane</keyword>
<dbReference type="Proteomes" id="UP000574717">
    <property type="component" value="Unassembled WGS sequence"/>
</dbReference>
<keyword evidence="3" id="KW-0812">Transmembrane</keyword>
<name>A0A6V8NMI6_9ACTN</name>
<keyword evidence="7" id="KW-1185">Reference proteome</keyword>
<dbReference type="InterPro" id="IPR001451">
    <property type="entry name" value="Hexapep"/>
</dbReference>
<proteinExistence type="predicted"/>
<dbReference type="AlphaFoldDB" id="A0A6V8NMI6"/>
<accession>A0A6V8NMI6</accession>
<organism evidence="4 6">
    <name type="scientific">Candidatus Hakubella thermalkaliphila</name>
    <dbReference type="NCBI Taxonomy" id="2754717"/>
    <lineage>
        <taxon>Bacteria</taxon>
        <taxon>Bacillati</taxon>
        <taxon>Actinomycetota</taxon>
        <taxon>Actinomycetota incertae sedis</taxon>
        <taxon>Candidatus Hakubellales</taxon>
        <taxon>Candidatus Hakubellaceae</taxon>
        <taxon>Candidatus Hakubella</taxon>
    </lineage>
</organism>
<keyword evidence="3" id="KW-1133">Transmembrane helix</keyword>
<dbReference type="InterPro" id="IPR011004">
    <property type="entry name" value="Trimer_LpxA-like_sf"/>
</dbReference>
<evidence type="ECO:0000256" key="3">
    <source>
        <dbReference type="SAM" id="Phobius"/>
    </source>
</evidence>
<evidence type="ECO:0000256" key="1">
    <source>
        <dbReference type="ARBA" id="ARBA00022679"/>
    </source>
</evidence>
<dbReference type="PROSITE" id="PS00101">
    <property type="entry name" value="HEXAPEP_TRANSFERASES"/>
    <property type="match status" value="1"/>
</dbReference>
<protein>
    <submittedName>
        <fullName evidence="4">Maltose O-acetyltransferase</fullName>
    </submittedName>
</protein>
<dbReference type="SUPFAM" id="SSF51161">
    <property type="entry name" value="Trimeric LpxA-like enzymes"/>
    <property type="match status" value="2"/>
</dbReference>
<dbReference type="InterPro" id="IPR051159">
    <property type="entry name" value="Hexapeptide_acetyltransf"/>
</dbReference>
<dbReference type="Proteomes" id="UP000588083">
    <property type="component" value="Unassembled WGS sequence"/>
</dbReference>
<keyword evidence="1 4" id="KW-0808">Transferase</keyword>
<gene>
    <name evidence="4" type="ORF">HKBW3S03_01211</name>
    <name evidence="5" type="ORF">HKBW3S34_01828</name>
</gene>
<dbReference type="PANTHER" id="PTHR23416">
    <property type="entry name" value="SIALIC ACID SYNTHASE-RELATED"/>
    <property type="match status" value="1"/>
</dbReference>
<dbReference type="GO" id="GO:0016740">
    <property type="term" value="F:transferase activity"/>
    <property type="evidence" value="ECO:0007669"/>
    <property type="project" value="UniProtKB-KW"/>
</dbReference>
<evidence type="ECO:0000313" key="4">
    <source>
        <dbReference type="EMBL" id="GFP19706.1"/>
    </source>
</evidence>
<evidence type="ECO:0000313" key="7">
    <source>
        <dbReference type="Proteomes" id="UP000588083"/>
    </source>
</evidence>
<evidence type="ECO:0000313" key="5">
    <source>
        <dbReference type="EMBL" id="GFP30909.1"/>
    </source>
</evidence>
<dbReference type="Pfam" id="PF00132">
    <property type="entry name" value="Hexapep"/>
    <property type="match status" value="1"/>
</dbReference>
<reference evidence="6 7" key="1">
    <citation type="journal article" date="2020" name="Front. Microbiol.">
        <title>Single-cell genomics of novel Actinobacteria with the Wood-Ljungdahl pathway discovered in a serpentinizing system.</title>
        <authorList>
            <person name="Merino N."/>
            <person name="Kawai M."/>
            <person name="Boyd E.S."/>
            <person name="Colman D.R."/>
            <person name="McGlynn S.E."/>
            <person name="Nealson K.H."/>
            <person name="Kurokawa K."/>
            <person name="Hongoh Y."/>
        </authorList>
    </citation>
    <scope>NUCLEOTIDE SEQUENCE [LARGE SCALE GENOMIC DNA]</scope>
    <source>
        <strain evidence="4 6">S03</strain>
        <strain evidence="5 7">S34</strain>
    </source>
</reference>
<feature type="transmembrane region" description="Helical" evidence="3">
    <location>
        <begin position="26"/>
        <end position="46"/>
    </location>
</feature>
<dbReference type="RefSeq" id="WP_176237026.1">
    <property type="nucleotide sequence ID" value="NZ_BLRU01000124.1"/>
</dbReference>
<dbReference type="PANTHER" id="PTHR23416:SF78">
    <property type="entry name" value="LIPOPOLYSACCHARIDE BIOSYNTHESIS O-ACETYL TRANSFERASE WBBJ-RELATED"/>
    <property type="match status" value="1"/>
</dbReference>